<reference evidence="12" key="1">
    <citation type="submission" date="2020-05" db="EMBL/GenBank/DDBJ databases">
        <authorList>
            <person name="Chiriac C."/>
            <person name="Salcher M."/>
            <person name="Ghai R."/>
            <person name="Kavagutti S V."/>
        </authorList>
    </citation>
    <scope>NUCLEOTIDE SEQUENCE</scope>
</reference>
<dbReference type="EMBL" id="CAFAAB010000075">
    <property type="protein sequence ID" value="CAB4784619.1"/>
    <property type="molecule type" value="Genomic_DNA"/>
</dbReference>
<dbReference type="GO" id="GO:0005829">
    <property type="term" value="C:cytosol"/>
    <property type="evidence" value="ECO:0007669"/>
    <property type="project" value="TreeGrafter"/>
</dbReference>
<dbReference type="PANTHER" id="PTHR11946:SF93">
    <property type="entry name" value="VALINE--TRNA LIGASE, CHLOROPLASTIC_MITOCHONDRIAL 2"/>
    <property type="match status" value="1"/>
</dbReference>
<dbReference type="Pfam" id="PF00133">
    <property type="entry name" value="tRNA-synt_1"/>
    <property type="match status" value="1"/>
</dbReference>
<keyword evidence="3" id="KW-0436">Ligase</keyword>
<keyword evidence="6" id="KW-0648">Protein biosynthesis</keyword>
<dbReference type="GO" id="GO:0004832">
    <property type="term" value="F:valine-tRNA ligase activity"/>
    <property type="evidence" value="ECO:0007669"/>
    <property type="project" value="UniProtKB-EC"/>
</dbReference>
<evidence type="ECO:0000256" key="8">
    <source>
        <dbReference type="ARBA" id="ARBA00029936"/>
    </source>
</evidence>
<protein>
    <recommendedName>
        <fullName evidence="1">valine--tRNA ligase</fullName>
        <ecNumber evidence="1">6.1.1.9</ecNumber>
    </recommendedName>
    <alternativeName>
        <fullName evidence="8">Valyl-tRNA synthetase</fullName>
    </alternativeName>
</protein>
<evidence type="ECO:0000256" key="5">
    <source>
        <dbReference type="ARBA" id="ARBA00022840"/>
    </source>
</evidence>
<dbReference type="InterPro" id="IPR022874">
    <property type="entry name" value="Valine-tRNA_ligase_type_2"/>
</dbReference>
<dbReference type="SUPFAM" id="SSF47323">
    <property type="entry name" value="Anticodon-binding domain of a subclass of class I aminoacyl-tRNA synthetases"/>
    <property type="match status" value="1"/>
</dbReference>
<keyword evidence="5" id="KW-0067">ATP-binding</keyword>
<dbReference type="Pfam" id="PF08264">
    <property type="entry name" value="Anticodon_1"/>
    <property type="match status" value="1"/>
</dbReference>
<dbReference type="InterPro" id="IPR002300">
    <property type="entry name" value="aa-tRNA-synth_Ia"/>
</dbReference>
<dbReference type="Gene3D" id="3.40.50.620">
    <property type="entry name" value="HUPs"/>
    <property type="match status" value="2"/>
</dbReference>
<proteinExistence type="inferred from homology"/>
<dbReference type="EC" id="6.1.1.9" evidence="1"/>
<accession>A0A6J6WLA5</accession>
<dbReference type="NCBIfam" id="NF009687">
    <property type="entry name" value="PRK13208.1"/>
    <property type="match status" value="1"/>
</dbReference>
<dbReference type="HAMAP" id="MF_02005">
    <property type="entry name" value="Val_tRNA_synth_type2"/>
    <property type="match status" value="1"/>
</dbReference>
<evidence type="ECO:0000256" key="2">
    <source>
        <dbReference type="ARBA" id="ARBA00022490"/>
    </source>
</evidence>
<evidence type="ECO:0000259" key="11">
    <source>
        <dbReference type="Pfam" id="PF08264"/>
    </source>
</evidence>
<gene>
    <name evidence="12" type="ORF">UFOPK2958_00761</name>
</gene>
<dbReference type="InterPro" id="IPR001412">
    <property type="entry name" value="aa-tRNA-synth_I_CS"/>
</dbReference>
<dbReference type="InterPro" id="IPR033705">
    <property type="entry name" value="Anticodon_Ia_Val"/>
</dbReference>
<feature type="domain" description="Methionyl/Valyl/Leucyl/Isoleucyl-tRNA synthetase anticodon-binding" evidence="11">
    <location>
        <begin position="669"/>
        <end position="809"/>
    </location>
</feature>
<evidence type="ECO:0000256" key="9">
    <source>
        <dbReference type="ARBA" id="ARBA00047552"/>
    </source>
</evidence>
<evidence type="ECO:0000259" key="10">
    <source>
        <dbReference type="Pfam" id="PF00133"/>
    </source>
</evidence>
<dbReference type="GO" id="GO:0006438">
    <property type="term" value="P:valyl-tRNA aminoacylation"/>
    <property type="evidence" value="ECO:0007669"/>
    <property type="project" value="InterPro"/>
</dbReference>
<evidence type="ECO:0000256" key="1">
    <source>
        <dbReference type="ARBA" id="ARBA00013169"/>
    </source>
</evidence>
<feature type="domain" description="Aminoacyl-tRNA synthetase class Ia" evidence="10">
    <location>
        <begin position="25"/>
        <end position="624"/>
    </location>
</feature>
<dbReference type="InterPro" id="IPR013155">
    <property type="entry name" value="M/V/L/I-tRNA-synth_anticd-bd"/>
</dbReference>
<dbReference type="PANTHER" id="PTHR11946">
    <property type="entry name" value="VALYL-TRNA SYNTHETASES"/>
    <property type="match status" value="1"/>
</dbReference>
<dbReference type="InterPro" id="IPR014729">
    <property type="entry name" value="Rossmann-like_a/b/a_fold"/>
</dbReference>
<keyword evidence="7" id="KW-0030">Aminoacyl-tRNA synthetase</keyword>
<dbReference type="AlphaFoldDB" id="A0A6J6WLA5"/>
<dbReference type="CDD" id="cd07962">
    <property type="entry name" value="Anticodon_Ia_Val"/>
    <property type="match status" value="1"/>
</dbReference>
<dbReference type="InterPro" id="IPR009080">
    <property type="entry name" value="tRNAsynth_Ia_anticodon-bd"/>
</dbReference>
<sequence>MENSTTPQLGTLPEKPTIDGLEAAWVPKWQESNVYGFDATATRDQVFSIDTPPPTVSGSLHIGHVFSYTHADAIARFQRMRGRKVFYPMGWDDNGLPTERRVENFFGVRCDPSLPYDPSFEPPAKPGDQKISISRKNFVELCQRLTSTDEEVFKELWQRLGLSVDWQLEYSTISQLAQQISQRAFITMLQRGEVYSSEAPTLWDVDFRTAVSQAELEDRERPGAYHRLRFERTDGQGGVEIETTRPELLPSCVALVAHPDDARYQPLFGTTVTTPLFNVQVPIVAHELADPEKGSGIAMICTFGDTTDVTWWRELRLPTRALIGRDGRFLPSAEFGSENWPCSNVAQANEHYALLAGKSANQARTAIVELLTASGALLGEPRPITHPVKFYEKGDRPLEIVTSRQWFVATMPHREALLARGEELTWHPDFMKHRYKSWVEGLNGDWCISRQRYFGVPFPVWYTIDGDGIINFDAPIVADIASLPIDPSSDCPPGFTESQRGLPGGFSGDPDVMDTWATSSLTPQIAGRWGTDLFDRVFPMDLRPQAHEIIRTWLFSTVVRSHLEFNSLPFTNAAISGWILDPDRKKMSKSVGNVVTPMGLLDTHGSDAVRYWAASGRPGTDTAFDEAQMKIGRRLAIKILNASKFALGRLEGAPIPSVDAITEPLDVDLMAQLATLIDETTRAFEQYDYARALERTEQFFWGFCDDYIELVKIRAYSEDNPAGLASARAALATTLSVLQRLFAPFLPFVTEEVWSWWHQGSVHVAAWPTRDELPDTANHVAVYGPVCEILTAVRREKTEAKVSMRTEIESLVVTNDAGFITALRLAENDLRDAGAVRAVSYVEATDGAKSVAVTFVPAI</sequence>
<evidence type="ECO:0000256" key="7">
    <source>
        <dbReference type="ARBA" id="ARBA00023146"/>
    </source>
</evidence>
<keyword evidence="2" id="KW-0963">Cytoplasm</keyword>
<evidence type="ECO:0000256" key="3">
    <source>
        <dbReference type="ARBA" id="ARBA00022598"/>
    </source>
</evidence>
<dbReference type="SUPFAM" id="SSF52374">
    <property type="entry name" value="Nucleotidylyl transferase"/>
    <property type="match status" value="1"/>
</dbReference>
<dbReference type="PRINTS" id="PR00986">
    <property type="entry name" value="TRNASYNTHVAL"/>
</dbReference>
<dbReference type="PROSITE" id="PS00178">
    <property type="entry name" value="AA_TRNA_LIGASE_I"/>
    <property type="match status" value="1"/>
</dbReference>
<name>A0A6J6WLA5_9ZZZZ</name>
<evidence type="ECO:0000256" key="4">
    <source>
        <dbReference type="ARBA" id="ARBA00022741"/>
    </source>
</evidence>
<dbReference type="GO" id="GO:0002161">
    <property type="term" value="F:aminoacyl-tRNA deacylase activity"/>
    <property type="evidence" value="ECO:0007669"/>
    <property type="project" value="InterPro"/>
</dbReference>
<keyword evidence="4" id="KW-0547">Nucleotide-binding</keyword>
<dbReference type="Gene3D" id="1.10.730.10">
    <property type="entry name" value="Isoleucyl-tRNA Synthetase, Domain 1"/>
    <property type="match status" value="1"/>
</dbReference>
<dbReference type="InterPro" id="IPR002303">
    <property type="entry name" value="Valyl-tRNA_ligase"/>
</dbReference>
<dbReference type="GO" id="GO:0005524">
    <property type="term" value="F:ATP binding"/>
    <property type="evidence" value="ECO:0007669"/>
    <property type="project" value="UniProtKB-KW"/>
</dbReference>
<comment type="catalytic activity">
    <reaction evidence="9">
        <text>tRNA(Val) + L-valine + ATP = L-valyl-tRNA(Val) + AMP + diphosphate</text>
        <dbReference type="Rhea" id="RHEA:10704"/>
        <dbReference type="Rhea" id="RHEA-COMP:9672"/>
        <dbReference type="Rhea" id="RHEA-COMP:9708"/>
        <dbReference type="ChEBI" id="CHEBI:30616"/>
        <dbReference type="ChEBI" id="CHEBI:33019"/>
        <dbReference type="ChEBI" id="CHEBI:57762"/>
        <dbReference type="ChEBI" id="CHEBI:78442"/>
        <dbReference type="ChEBI" id="CHEBI:78537"/>
        <dbReference type="ChEBI" id="CHEBI:456215"/>
        <dbReference type="EC" id="6.1.1.9"/>
    </reaction>
</comment>
<evidence type="ECO:0000313" key="12">
    <source>
        <dbReference type="EMBL" id="CAB4784619.1"/>
    </source>
</evidence>
<dbReference type="InterPro" id="IPR048044">
    <property type="entry name" value="Valyl-tRNA_ligase_actino"/>
</dbReference>
<dbReference type="NCBIfam" id="NF000540">
    <property type="entry name" value="alt_ValS"/>
    <property type="match status" value="1"/>
</dbReference>
<dbReference type="InterPro" id="IPR009008">
    <property type="entry name" value="Val/Leu/Ile-tRNA-synth_edit"/>
</dbReference>
<dbReference type="SUPFAM" id="SSF50677">
    <property type="entry name" value="ValRS/IleRS/LeuRS editing domain"/>
    <property type="match status" value="1"/>
</dbReference>
<organism evidence="12">
    <name type="scientific">freshwater metagenome</name>
    <dbReference type="NCBI Taxonomy" id="449393"/>
    <lineage>
        <taxon>unclassified sequences</taxon>
        <taxon>metagenomes</taxon>
        <taxon>ecological metagenomes</taxon>
    </lineage>
</organism>
<evidence type="ECO:0000256" key="6">
    <source>
        <dbReference type="ARBA" id="ARBA00022917"/>
    </source>
</evidence>
<dbReference type="Gene3D" id="3.90.740.10">
    <property type="entry name" value="Valyl/Leucyl/Isoleucyl-tRNA synthetase, editing domain"/>
    <property type="match status" value="1"/>
</dbReference>